<keyword evidence="1" id="KW-0446">Lipid-binding</keyword>
<accession>A0A061B7Z9</accession>
<dbReference type="Gene3D" id="1.20.80.10">
    <property type="match status" value="1"/>
</dbReference>
<dbReference type="FunFam" id="1.20.80.10:FF:000010">
    <property type="entry name" value="Acyl-CoA-binding domain-containing protein 5"/>
    <property type="match status" value="1"/>
</dbReference>
<evidence type="ECO:0000259" key="3">
    <source>
        <dbReference type="PROSITE" id="PS51228"/>
    </source>
</evidence>
<sequence>MTSISSYSTRSRAPPHPLATNPDWVHARFERAVDIIQSLPKSGPIQTSYEQKLTLYSVYKQATEGDVKSSRPGMLDILGRAKWDAWNKRKGMSQLEAERLYVEALLQILRSFSDRTQAVELLRELEHFEMDIPGGAGAGAKARRRASTSATDTGSDSSSTASYDDRRPAVGPSASASRSMPPPLVPPSQSARQTPSRQPSRLAPPSMTGSHYSRLTPEQVAPPLPGYGPPRTRADPVRRRQVPDDAYSTGSSYDSASEEEAYARRASEYHPAPASLSARPPPPPRHVASSIRSNAGSTPVPRSAVPSIAAGPSLAAGTPSLPLTASNLRAVSVPPPSLPPPSPAPVQAPLSVAQPPPGLDAALERIQVSLTALHERLSLLEEHAGPSPLPASPSTGSGPLGLLKETVNRLLVMVALRRNVSLPPSSSSPALALRTRSPSQPSFFALVFRLLGAVASSARRAAGDLAVVFAVAVLIGRLRGVDLLGLVVRRYLGTGSAGERRSVGGP</sequence>
<feature type="compositionally biased region" description="Polar residues" evidence="2">
    <location>
        <begin position="1"/>
        <end position="11"/>
    </location>
</feature>
<gene>
    <name evidence="4" type="ORF">RHTO0S_08e09186g</name>
</gene>
<feature type="compositionally biased region" description="Low complexity" evidence="2">
    <location>
        <begin position="269"/>
        <end position="278"/>
    </location>
</feature>
<dbReference type="OrthoDB" id="346910at2759"/>
<dbReference type="InterPro" id="IPR000582">
    <property type="entry name" value="Acyl-CoA-binding_protein"/>
</dbReference>
<dbReference type="InterPro" id="IPR035984">
    <property type="entry name" value="Acyl-CoA-binding_sf"/>
</dbReference>
<evidence type="ECO:0000256" key="1">
    <source>
        <dbReference type="ARBA" id="ARBA00023121"/>
    </source>
</evidence>
<name>A0A061B7Z9_RHOTO</name>
<dbReference type="PROSITE" id="PS00880">
    <property type="entry name" value="ACB_1"/>
    <property type="match status" value="1"/>
</dbReference>
<feature type="domain" description="ACB" evidence="3">
    <location>
        <begin position="25"/>
        <end position="114"/>
    </location>
</feature>
<dbReference type="SUPFAM" id="SSF47027">
    <property type="entry name" value="Acyl-CoA binding protein"/>
    <property type="match status" value="1"/>
</dbReference>
<evidence type="ECO:0000313" key="4">
    <source>
        <dbReference type="EMBL" id="CDR44003.1"/>
    </source>
</evidence>
<dbReference type="PANTHER" id="PTHR23310">
    <property type="entry name" value="ACYL-COA-BINDING PROTEIN, ACBP"/>
    <property type="match status" value="1"/>
</dbReference>
<dbReference type="Pfam" id="PF00887">
    <property type="entry name" value="ACBP"/>
    <property type="match status" value="1"/>
</dbReference>
<dbReference type="EMBL" id="LK052943">
    <property type="protein sequence ID" value="CDR44003.1"/>
    <property type="molecule type" value="Genomic_DNA"/>
</dbReference>
<dbReference type="GO" id="GO:0000062">
    <property type="term" value="F:fatty-acyl-CoA binding"/>
    <property type="evidence" value="ECO:0007669"/>
    <property type="project" value="InterPro"/>
</dbReference>
<feature type="compositionally biased region" description="Basic and acidic residues" evidence="2">
    <location>
        <begin position="232"/>
        <end position="243"/>
    </location>
</feature>
<evidence type="ECO:0000256" key="2">
    <source>
        <dbReference type="SAM" id="MobiDB-lite"/>
    </source>
</evidence>
<dbReference type="InterPro" id="IPR014352">
    <property type="entry name" value="FERM/acyl-CoA-bd_prot_sf"/>
</dbReference>
<organism evidence="4">
    <name type="scientific">Rhodotorula toruloides</name>
    <name type="common">Yeast</name>
    <name type="synonym">Rhodosporidium toruloides</name>
    <dbReference type="NCBI Taxonomy" id="5286"/>
    <lineage>
        <taxon>Eukaryota</taxon>
        <taxon>Fungi</taxon>
        <taxon>Dikarya</taxon>
        <taxon>Basidiomycota</taxon>
        <taxon>Pucciniomycotina</taxon>
        <taxon>Microbotryomycetes</taxon>
        <taxon>Sporidiobolales</taxon>
        <taxon>Sporidiobolaceae</taxon>
        <taxon>Rhodotorula</taxon>
    </lineage>
</organism>
<dbReference type="PANTHER" id="PTHR23310:SF133">
    <property type="entry name" value="COA BINDING PROTEIN, PUTATIVE (AFU_ORTHOLOGUE AFUA_1G12300)-RELATED"/>
    <property type="match status" value="1"/>
</dbReference>
<dbReference type="GO" id="GO:0006631">
    <property type="term" value="P:fatty acid metabolic process"/>
    <property type="evidence" value="ECO:0007669"/>
    <property type="project" value="TreeGrafter"/>
</dbReference>
<protein>
    <submittedName>
        <fullName evidence="4">RHTO0S08e09186g1_1</fullName>
    </submittedName>
</protein>
<feature type="region of interest" description="Disordered" evidence="2">
    <location>
        <begin position="132"/>
        <end position="304"/>
    </location>
</feature>
<feature type="compositionally biased region" description="Polar residues" evidence="2">
    <location>
        <begin position="187"/>
        <end position="199"/>
    </location>
</feature>
<dbReference type="AlphaFoldDB" id="A0A061B7Z9"/>
<feature type="region of interest" description="Disordered" evidence="2">
    <location>
        <begin position="1"/>
        <end position="20"/>
    </location>
</feature>
<reference evidence="4" key="1">
    <citation type="journal article" date="2014" name="Genome Announc.">
        <title>Draft genome sequence of Rhodosporidium toruloides CECT1137, an oleaginous yeast of biotechnological interest.</title>
        <authorList>
            <person name="Morin N."/>
            <person name="Calcas X."/>
            <person name="Devillers H."/>
            <person name="Durrens P."/>
            <person name="Sherman D.J."/>
            <person name="Nicaud J.-M."/>
            <person name="Neuveglise C."/>
        </authorList>
    </citation>
    <scope>NUCLEOTIDE SEQUENCE</scope>
    <source>
        <strain evidence="4">CECT1137</strain>
    </source>
</reference>
<dbReference type="InterPro" id="IPR022408">
    <property type="entry name" value="Acyl-CoA-binding_prot_CS"/>
</dbReference>
<dbReference type="PRINTS" id="PR00689">
    <property type="entry name" value="ACOABINDINGP"/>
</dbReference>
<dbReference type="PROSITE" id="PS51228">
    <property type="entry name" value="ACB_2"/>
    <property type="match status" value="1"/>
</dbReference>
<feature type="compositionally biased region" description="Low complexity" evidence="2">
    <location>
        <begin position="147"/>
        <end position="162"/>
    </location>
</feature>
<proteinExistence type="predicted"/>